<feature type="compositionally biased region" description="Basic and acidic residues" evidence="1">
    <location>
        <begin position="25"/>
        <end position="41"/>
    </location>
</feature>
<keyword evidence="3" id="KW-1185">Reference proteome</keyword>
<accession>A0A8X6LM66</accession>
<dbReference type="AlphaFoldDB" id="A0A8X6LM66"/>
<organism evidence="2 3">
    <name type="scientific">Trichonephila clavata</name>
    <name type="common">Joro spider</name>
    <name type="synonym">Nephila clavata</name>
    <dbReference type="NCBI Taxonomy" id="2740835"/>
    <lineage>
        <taxon>Eukaryota</taxon>
        <taxon>Metazoa</taxon>
        <taxon>Ecdysozoa</taxon>
        <taxon>Arthropoda</taxon>
        <taxon>Chelicerata</taxon>
        <taxon>Arachnida</taxon>
        <taxon>Araneae</taxon>
        <taxon>Araneomorphae</taxon>
        <taxon>Entelegynae</taxon>
        <taxon>Araneoidea</taxon>
        <taxon>Nephilidae</taxon>
        <taxon>Trichonephila</taxon>
    </lineage>
</organism>
<reference evidence="2" key="1">
    <citation type="submission" date="2020-07" db="EMBL/GenBank/DDBJ databases">
        <title>Multicomponent nature underlies the extraordinary mechanical properties of spider dragline silk.</title>
        <authorList>
            <person name="Kono N."/>
            <person name="Nakamura H."/>
            <person name="Mori M."/>
            <person name="Yoshida Y."/>
            <person name="Ohtoshi R."/>
            <person name="Malay A.D."/>
            <person name="Moran D.A.P."/>
            <person name="Tomita M."/>
            <person name="Numata K."/>
            <person name="Arakawa K."/>
        </authorList>
    </citation>
    <scope>NUCLEOTIDE SEQUENCE</scope>
</reference>
<proteinExistence type="predicted"/>
<dbReference type="EMBL" id="BMAO01017326">
    <property type="protein sequence ID" value="GFR14905.1"/>
    <property type="molecule type" value="Genomic_DNA"/>
</dbReference>
<evidence type="ECO:0000256" key="1">
    <source>
        <dbReference type="SAM" id="MobiDB-lite"/>
    </source>
</evidence>
<protein>
    <submittedName>
        <fullName evidence="2">Uncharacterized protein</fullName>
    </submittedName>
</protein>
<feature type="region of interest" description="Disordered" evidence="1">
    <location>
        <begin position="1"/>
        <end position="66"/>
    </location>
</feature>
<sequence length="66" mass="7477">MEDKNKQIKWPPARGAENVAPKRWRPAERTNRGERMEEVQGRKAGGLRQQSKKRSGQVTAPPSPLV</sequence>
<gene>
    <name evidence="2" type="ORF">TNCT_659741</name>
</gene>
<dbReference type="Proteomes" id="UP000887116">
    <property type="component" value="Unassembled WGS sequence"/>
</dbReference>
<evidence type="ECO:0000313" key="3">
    <source>
        <dbReference type="Proteomes" id="UP000887116"/>
    </source>
</evidence>
<name>A0A8X6LM66_TRICU</name>
<evidence type="ECO:0000313" key="2">
    <source>
        <dbReference type="EMBL" id="GFR14905.1"/>
    </source>
</evidence>
<comment type="caution">
    <text evidence="2">The sequence shown here is derived from an EMBL/GenBank/DDBJ whole genome shotgun (WGS) entry which is preliminary data.</text>
</comment>